<reference evidence="1 2" key="1">
    <citation type="submission" date="2019-02" db="EMBL/GenBank/DDBJ databases">
        <title>Deep-cultivation of Planctomycetes and their phenomic and genomic characterization uncovers novel biology.</title>
        <authorList>
            <person name="Wiegand S."/>
            <person name="Jogler M."/>
            <person name="Boedeker C."/>
            <person name="Pinto D."/>
            <person name="Vollmers J."/>
            <person name="Rivas-Marin E."/>
            <person name="Kohn T."/>
            <person name="Peeters S.H."/>
            <person name="Heuer A."/>
            <person name="Rast P."/>
            <person name="Oberbeckmann S."/>
            <person name="Bunk B."/>
            <person name="Jeske O."/>
            <person name="Meyerdierks A."/>
            <person name="Storesund J.E."/>
            <person name="Kallscheuer N."/>
            <person name="Luecker S."/>
            <person name="Lage O.M."/>
            <person name="Pohl T."/>
            <person name="Merkel B.J."/>
            <person name="Hornburger P."/>
            <person name="Mueller R.-W."/>
            <person name="Bruemmer F."/>
            <person name="Labrenz M."/>
            <person name="Spormann A.M."/>
            <person name="Op den Camp H."/>
            <person name="Overmann J."/>
            <person name="Amann R."/>
            <person name="Jetten M.S.M."/>
            <person name="Mascher T."/>
            <person name="Medema M.H."/>
            <person name="Devos D.P."/>
            <person name="Kaster A.-K."/>
            <person name="Ovreas L."/>
            <person name="Rohde M."/>
            <person name="Galperin M.Y."/>
            <person name="Jogler C."/>
        </authorList>
    </citation>
    <scope>NUCLEOTIDE SEQUENCE [LARGE SCALE GENOMIC DNA]</scope>
    <source>
        <strain evidence="1 2">K22_7</strain>
    </source>
</reference>
<dbReference type="KEGG" id="rlc:K227x_62170"/>
<gene>
    <name evidence="1" type="ORF">K227x_62170</name>
</gene>
<name>A0A517NL38_9BACT</name>
<organism evidence="1 2">
    <name type="scientific">Rubripirellula lacrimiformis</name>
    <dbReference type="NCBI Taxonomy" id="1930273"/>
    <lineage>
        <taxon>Bacteria</taxon>
        <taxon>Pseudomonadati</taxon>
        <taxon>Planctomycetota</taxon>
        <taxon>Planctomycetia</taxon>
        <taxon>Pirellulales</taxon>
        <taxon>Pirellulaceae</taxon>
        <taxon>Rubripirellula</taxon>
    </lineage>
</organism>
<dbReference type="Proteomes" id="UP000318538">
    <property type="component" value="Chromosome"/>
</dbReference>
<dbReference type="AlphaFoldDB" id="A0A517NL38"/>
<evidence type="ECO:0000313" key="2">
    <source>
        <dbReference type="Proteomes" id="UP000318538"/>
    </source>
</evidence>
<protein>
    <submittedName>
        <fullName evidence="1">Uncharacterized protein</fullName>
    </submittedName>
</protein>
<evidence type="ECO:0000313" key="1">
    <source>
        <dbReference type="EMBL" id="QDT07789.1"/>
    </source>
</evidence>
<accession>A0A517NL38</accession>
<sequence>MTRRGHNCCGGGCEATELRPPCYSYGSGDGGSGGCWPDWVDHPGNGEDIVPAGTETTLLISDRVDGSIVTFEVLDAEDAVGARWSDGQNHVALVDLGGTKYLLLNQIQCSLISNVDYSLPFQITMHRNVHGGYDNYIDCFVEVHQSGVLKGSSCNRYFGTPNPVELVIRAGDSVSVTIGSVTISDSATANAACESRECEEMPCGLDEPQYIITGLRWETAGAVDAVGEEVRIHYVGDFSCNLQKVKRTFTKTVSNSQYNGTRHATLHRLTLGTYVPLSATEESEILDGLKDGSLCSGNFGNYQWRFVDHPSVQVDFTHTIVEEDLGIACGSGAPMPTPPTSGTFLGNVTSIKIGTVARLLNDKNRIGVSAEPGSTRISCPLVTCEKPETGRAVYSVGKTPDLPGYSETTDTCGFCSLTESTSTTITSSGSSTITVDTVIEYVEL</sequence>
<dbReference type="EMBL" id="CP036525">
    <property type="protein sequence ID" value="QDT07789.1"/>
    <property type="molecule type" value="Genomic_DNA"/>
</dbReference>
<proteinExistence type="predicted"/>
<keyword evidence="2" id="KW-1185">Reference proteome</keyword>